<dbReference type="PANTHER" id="PTHR43471">
    <property type="entry name" value="ABC TRANSPORTER PERMEASE"/>
    <property type="match status" value="1"/>
</dbReference>
<protein>
    <submittedName>
        <fullName evidence="7">ABC transporter permease</fullName>
    </submittedName>
</protein>
<dbReference type="PANTHER" id="PTHR43471:SF3">
    <property type="entry name" value="ABC TRANSPORTER PERMEASE PROTEIN NATB"/>
    <property type="match status" value="1"/>
</dbReference>
<dbReference type="AlphaFoldDB" id="A0A7L6N0E1"/>
<dbReference type="Pfam" id="PF12698">
    <property type="entry name" value="ABC2_membrane_3"/>
    <property type="match status" value="1"/>
</dbReference>
<comment type="subcellular location">
    <subcellularLocation>
        <location evidence="1">Membrane</location>
        <topology evidence="1">Multi-pass membrane protein</topology>
    </subcellularLocation>
</comment>
<evidence type="ECO:0000313" key="7">
    <source>
        <dbReference type="EMBL" id="QLY39703.1"/>
    </source>
</evidence>
<dbReference type="RefSeq" id="WP_312032183.1">
    <property type="nucleotide sequence ID" value="NZ_CP051151.1"/>
</dbReference>
<evidence type="ECO:0000259" key="6">
    <source>
        <dbReference type="Pfam" id="PF12698"/>
    </source>
</evidence>
<dbReference type="InterPro" id="IPR013525">
    <property type="entry name" value="ABC2_TM"/>
</dbReference>
<dbReference type="EMBL" id="CP051151">
    <property type="protein sequence ID" value="QLY39703.1"/>
    <property type="molecule type" value="Genomic_DNA"/>
</dbReference>
<keyword evidence="2 5" id="KW-0812">Transmembrane</keyword>
<name>A0A7L6N0E1_9MOLU</name>
<sequence length="392" mass="44343">MKNIWTIFRKEIDRVFKDKRLIITLFILPGLFIFIIYNFIGNAIDNMQDGEVTDIAIVNPTDTFESLYETGERLNESLSNINVISINEEEIDSYKNKIDDEDWNILIVFSENIQAYDGSEDQPSVIFYTNPKDASSSINRFRQYIISYDEYLKAGLYGDTSYLNFQEQYSEISEREMIGTVMSSLLPMLVIMFLFSGAMSIGPESIAGEKERNTISTLLITPIKRSELAIGKVLSLSLLSLVSAISSFIGIILSLPALLNLEDQSLSVFTFSDYMLILVVLFSTIFVIIGIVSVISAYARSLKEASTYITPIYILTVIVSITTMFSTGANENLYVYLIPIYNSVQSLVGIMTFTPNIATFVLITALSNFIYMVGFIYLLNRMFNSEQIMFKK</sequence>
<reference evidence="7 8" key="1">
    <citation type="submission" date="2020-04" db="EMBL/GenBank/DDBJ databases">
        <authorList>
            <person name="Zheng R.K."/>
            <person name="Sun C.M."/>
        </authorList>
    </citation>
    <scope>NUCLEOTIDE SEQUENCE [LARGE SCALE GENOMIC DNA]</scope>
    <source>
        <strain evidence="8">zrk29</strain>
    </source>
</reference>
<dbReference type="KEGG" id="tbk:HF295_02045"/>
<gene>
    <name evidence="7" type="ORF">HF295_02045</name>
</gene>
<evidence type="ECO:0000313" key="8">
    <source>
        <dbReference type="Proteomes" id="UP000512167"/>
    </source>
</evidence>
<feature type="transmembrane region" description="Helical" evidence="5">
    <location>
        <begin position="275"/>
        <end position="299"/>
    </location>
</feature>
<proteinExistence type="predicted"/>
<evidence type="ECO:0000256" key="5">
    <source>
        <dbReference type="SAM" id="Phobius"/>
    </source>
</evidence>
<keyword evidence="3 5" id="KW-1133">Transmembrane helix</keyword>
<dbReference type="Proteomes" id="UP000512167">
    <property type="component" value="Chromosome"/>
</dbReference>
<evidence type="ECO:0000256" key="1">
    <source>
        <dbReference type="ARBA" id="ARBA00004141"/>
    </source>
</evidence>
<accession>A0A7L6N0E1</accession>
<dbReference type="GO" id="GO:0016020">
    <property type="term" value="C:membrane"/>
    <property type="evidence" value="ECO:0007669"/>
    <property type="project" value="UniProtKB-SubCell"/>
</dbReference>
<evidence type="ECO:0000256" key="2">
    <source>
        <dbReference type="ARBA" id="ARBA00022692"/>
    </source>
</evidence>
<feature type="transmembrane region" description="Helical" evidence="5">
    <location>
        <begin position="21"/>
        <end position="40"/>
    </location>
</feature>
<feature type="transmembrane region" description="Helical" evidence="5">
    <location>
        <begin position="311"/>
        <end position="337"/>
    </location>
</feature>
<keyword evidence="4 5" id="KW-0472">Membrane</keyword>
<evidence type="ECO:0000256" key="4">
    <source>
        <dbReference type="ARBA" id="ARBA00023136"/>
    </source>
</evidence>
<feature type="transmembrane region" description="Helical" evidence="5">
    <location>
        <begin position="357"/>
        <end position="379"/>
    </location>
</feature>
<keyword evidence="8" id="KW-1185">Reference proteome</keyword>
<feature type="transmembrane region" description="Helical" evidence="5">
    <location>
        <begin position="233"/>
        <end position="255"/>
    </location>
</feature>
<feature type="domain" description="ABC-2 type transporter transmembrane" evidence="6">
    <location>
        <begin position="19"/>
        <end position="376"/>
    </location>
</feature>
<dbReference type="GO" id="GO:0140359">
    <property type="term" value="F:ABC-type transporter activity"/>
    <property type="evidence" value="ECO:0007669"/>
    <property type="project" value="InterPro"/>
</dbReference>
<organism evidence="7 8">
    <name type="scientific">Hujiaoplasma nucleasis</name>
    <dbReference type="NCBI Taxonomy" id="2725268"/>
    <lineage>
        <taxon>Bacteria</taxon>
        <taxon>Bacillati</taxon>
        <taxon>Mycoplasmatota</taxon>
        <taxon>Mollicutes</taxon>
        <taxon>Candidatus Izemoplasmatales</taxon>
        <taxon>Hujiaoplasmataceae</taxon>
        <taxon>Hujiaoplasma</taxon>
    </lineage>
</organism>
<evidence type="ECO:0000256" key="3">
    <source>
        <dbReference type="ARBA" id="ARBA00022989"/>
    </source>
</evidence>